<name>A0ABU9E753_9BACT</name>
<gene>
    <name evidence="1" type="ORF">WI372_02215</name>
</gene>
<dbReference type="Proteomes" id="UP001484239">
    <property type="component" value="Unassembled WGS sequence"/>
</dbReference>
<protein>
    <recommendedName>
        <fullName evidence="3">6-bladed beta-propeller</fullName>
    </recommendedName>
</protein>
<evidence type="ECO:0008006" key="3">
    <source>
        <dbReference type="Google" id="ProtNLM"/>
    </source>
</evidence>
<dbReference type="InterPro" id="IPR011042">
    <property type="entry name" value="6-blade_b-propeller_TolB-like"/>
</dbReference>
<sequence>MALTFAFYAACTPADRSTRRQSGDTTFVYSAAPQRDTATLREVLRIGTAEGDPNDMFSGISAFSVASNGQVYVAEFEGNLRQFDSTGQFVGEVARQGQGPGEVLYVIGLDVNAGGDVAALDLGNRRVSFFDSVGNSIGQLRLPDGRPAYGRDALRWDIDGDLWLGINPVRAALEPDYDYDLRPIFGRIVAGGQVEDTVFLEATSDECHRRDPVHARGMYEDFRIGFLPFYHWSRSPNGTVAVGCAANYSFDLRYPDGRVLRVERAWQPALMESDEQAHFLMYHDAAPRNRPAFLRVWLGEKGRIWARPGTAGHPRSATPAERSAGYPEEIWDAWVPTDGMDVFEPGGAWLGHVRTPPNWVARPFPGLADPQFMGDTIWAVTTDELGVEYLSKFVVEWPGILELDPRGADRAAESG</sequence>
<dbReference type="Gene3D" id="2.120.10.30">
    <property type="entry name" value="TolB, C-terminal domain"/>
    <property type="match status" value="1"/>
</dbReference>
<evidence type="ECO:0000313" key="1">
    <source>
        <dbReference type="EMBL" id="MEK9499795.1"/>
    </source>
</evidence>
<proteinExistence type="predicted"/>
<keyword evidence="2" id="KW-1185">Reference proteome</keyword>
<organism evidence="1 2">
    <name type="scientific">Gaopeijia maritima</name>
    <dbReference type="NCBI Taxonomy" id="3119007"/>
    <lineage>
        <taxon>Bacteria</taxon>
        <taxon>Pseudomonadati</taxon>
        <taxon>Gemmatimonadota</taxon>
        <taxon>Longimicrobiia</taxon>
        <taxon>Gaopeijiales</taxon>
        <taxon>Gaopeijiaceae</taxon>
        <taxon>Gaopeijia</taxon>
    </lineage>
</organism>
<dbReference type="EMBL" id="JBBHLI010000001">
    <property type="protein sequence ID" value="MEK9499795.1"/>
    <property type="molecule type" value="Genomic_DNA"/>
</dbReference>
<evidence type="ECO:0000313" key="2">
    <source>
        <dbReference type="Proteomes" id="UP001484239"/>
    </source>
</evidence>
<reference evidence="1 2" key="1">
    <citation type="submission" date="2024-02" db="EMBL/GenBank/DDBJ databases">
        <title>A novel Gemmatimonadota bacterium.</title>
        <authorList>
            <person name="Du Z.-J."/>
            <person name="Ye Y.-Q."/>
        </authorList>
    </citation>
    <scope>NUCLEOTIDE SEQUENCE [LARGE SCALE GENOMIC DNA]</scope>
    <source>
        <strain evidence="1 2">DH-20</strain>
    </source>
</reference>
<accession>A0ABU9E753</accession>
<comment type="caution">
    <text evidence="1">The sequence shown here is derived from an EMBL/GenBank/DDBJ whole genome shotgun (WGS) entry which is preliminary data.</text>
</comment>
<dbReference type="SUPFAM" id="SSF63829">
    <property type="entry name" value="Calcium-dependent phosphotriesterase"/>
    <property type="match status" value="1"/>
</dbReference>